<evidence type="ECO:0000256" key="1">
    <source>
        <dbReference type="ARBA" id="ARBA00004141"/>
    </source>
</evidence>
<evidence type="ECO:0000256" key="3">
    <source>
        <dbReference type="ARBA" id="ARBA00022989"/>
    </source>
</evidence>
<organism evidence="6 7">
    <name type="scientific">SAR324 cluster bacterium</name>
    <dbReference type="NCBI Taxonomy" id="2024889"/>
    <lineage>
        <taxon>Bacteria</taxon>
        <taxon>Deltaproteobacteria</taxon>
        <taxon>SAR324 cluster</taxon>
    </lineage>
</organism>
<dbReference type="PANTHER" id="PTHR30249">
    <property type="entry name" value="PUTATIVE SEROTONIN TRANSPORTER"/>
    <property type="match status" value="1"/>
</dbReference>
<dbReference type="AlphaFoldDB" id="A0A2A4T1Q4"/>
<dbReference type="GO" id="GO:0016020">
    <property type="term" value="C:membrane"/>
    <property type="evidence" value="ECO:0007669"/>
    <property type="project" value="UniProtKB-SubCell"/>
</dbReference>
<dbReference type="EMBL" id="NVSR01000077">
    <property type="protein sequence ID" value="PCI27075.1"/>
    <property type="molecule type" value="Genomic_DNA"/>
</dbReference>
<evidence type="ECO:0000256" key="4">
    <source>
        <dbReference type="ARBA" id="ARBA00023136"/>
    </source>
</evidence>
<feature type="transmembrane region" description="Helical" evidence="5">
    <location>
        <begin position="82"/>
        <end position="104"/>
    </location>
</feature>
<keyword evidence="3 5" id="KW-1133">Transmembrane helix</keyword>
<comment type="subcellular location">
    <subcellularLocation>
        <location evidence="1">Membrane</location>
        <topology evidence="1">Multi-pass membrane protein</topology>
    </subcellularLocation>
</comment>
<comment type="caution">
    <text evidence="6">The sequence shown here is derived from an EMBL/GenBank/DDBJ whole genome shotgun (WGS) entry which is preliminary data.</text>
</comment>
<evidence type="ECO:0000256" key="5">
    <source>
        <dbReference type="SAM" id="Phobius"/>
    </source>
</evidence>
<gene>
    <name evidence="6" type="ORF">COB67_09450</name>
</gene>
<feature type="transmembrane region" description="Helical" evidence="5">
    <location>
        <begin position="134"/>
        <end position="153"/>
    </location>
</feature>
<dbReference type="PANTHER" id="PTHR30249:SF0">
    <property type="entry name" value="PLASTIDAL GLYCOLATE_GLYCERATE TRANSLOCATOR 1, CHLOROPLASTIC"/>
    <property type="match status" value="1"/>
</dbReference>
<name>A0A2A4T1Q4_9DELT</name>
<feature type="transmembrane region" description="Helical" evidence="5">
    <location>
        <begin position="190"/>
        <end position="213"/>
    </location>
</feature>
<feature type="transmembrane region" description="Helical" evidence="5">
    <location>
        <begin position="20"/>
        <end position="38"/>
    </location>
</feature>
<dbReference type="Pfam" id="PF04172">
    <property type="entry name" value="LrgB"/>
    <property type="match status" value="1"/>
</dbReference>
<sequence>MITFAVFFLSQKLYSRFKFFFFNPVLVTISTLILFLKLSEIPYQEYFEGGKMISFFLGPSVVALGVPLYLQLEEIKKRGKSILLSLVLGSVLGIVSVVGIASLLGASKKVIFSLAPKAVTTPIAMGITEKLGGILPLTAALVITTGILGAVLGPSFLRLLKIKSPIAFGLAMGAASHGIGTARAAEEGELQGAISGLALCLNGIITAILMPFVMDWMSFLGFF</sequence>
<protein>
    <submittedName>
        <fullName evidence="6">CidB/LrgB family autolysis modulator</fullName>
    </submittedName>
</protein>
<evidence type="ECO:0000313" key="7">
    <source>
        <dbReference type="Proteomes" id="UP000218113"/>
    </source>
</evidence>
<reference evidence="7" key="1">
    <citation type="submission" date="2017-08" db="EMBL/GenBank/DDBJ databases">
        <title>A dynamic microbial community with high functional redundancy inhabits the cold, oxic subseafloor aquifer.</title>
        <authorList>
            <person name="Tully B.J."/>
            <person name="Wheat C.G."/>
            <person name="Glazer B.T."/>
            <person name="Huber J.A."/>
        </authorList>
    </citation>
    <scope>NUCLEOTIDE SEQUENCE [LARGE SCALE GENOMIC DNA]</scope>
</reference>
<feature type="transmembrane region" description="Helical" evidence="5">
    <location>
        <begin position="50"/>
        <end position="70"/>
    </location>
</feature>
<keyword evidence="4 5" id="KW-0472">Membrane</keyword>
<keyword evidence="2 5" id="KW-0812">Transmembrane</keyword>
<dbReference type="Proteomes" id="UP000218113">
    <property type="component" value="Unassembled WGS sequence"/>
</dbReference>
<accession>A0A2A4T1Q4</accession>
<proteinExistence type="predicted"/>
<evidence type="ECO:0000313" key="6">
    <source>
        <dbReference type="EMBL" id="PCI27075.1"/>
    </source>
</evidence>
<dbReference type="InterPro" id="IPR007300">
    <property type="entry name" value="CidB/LrgB"/>
</dbReference>
<evidence type="ECO:0000256" key="2">
    <source>
        <dbReference type="ARBA" id="ARBA00022692"/>
    </source>
</evidence>